<gene>
    <name evidence="1" type="ORF">OOZ53_07780</name>
</gene>
<protein>
    <submittedName>
        <fullName evidence="1">DUF3768 domain-containing protein</fullName>
    </submittedName>
</protein>
<dbReference type="InterPro" id="IPR022243">
    <property type="entry name" value="DUF3768"/>
</dbReference>
<accession>A0ABT4VKX3</accession>
<proteinExistence type="predicted"/>
<dbReference type="RefSeq" id="WP_271088851.1">
    <property type="nucleotide sequence ID" value="NZ_JAPJZH010000004.1"/>
</dbReference>
<dbReference type="Proteomes" id="UP001148313">
    <property type="component" value="Unassembled WGS sequence"/>
</dbReference>
<dbReference type="Pfam" id="PF12599">
    <property type="entry name" value="DUF3768"/>
    <property type="match status" value="1"/>
</dbReference>
<sequence length="113" mass="12968">MTVVKKTENEQIRELNDRFRKTGLGGTVMLTHGIASLPEEDQVAIVGAVQRFDGFTRENDPYGEHDCAAVETGRHRVFFKIDYYNPELTHHSDDPTDPEKTMRVLTIMLPEEY</sequence>
<comment type="caution">
    <text evidence="1">The sequence shown here is derived from an EMBL/GenBank/DDBJ whole genome shotgun (WGS) entry which is preliminary data.</text>
</comment>
<name>A0ABT4VKX3_9HYPH</name>
<keyword evidence="2" id="KW-1185">Reference proteome</keyword>
<dbReference type="EMBL" id="JAPJZH010000004">
    <property type="protein sequence ID" value="MDA4845244.1"/>
    <property type="molecule type" value="Genomic_DNA"/>
</dbReference>
<evidence type="ECO:0000313" key="1">
    <source>
        <dbReference type="EMBL" id="MDA4845244.1"/>
    </source>
</evidence>
<organism evidence="1 2">
    <name type="scientific">Hoeflea poritis</name>
    <dbReference type="NCBI Taxonomy" id="2993659"/>
    <lineage>
        <taxon>Bacteria</taxon>
        <taxon>Pseudomonadati</taxon>
        <taxon>Pseudomonadota</taxon>
        <taxon>Alphaproteobacteria</taxon>
        <taxon>Hyphomicrobiales</taxon>
        <taxon>Rhizobiaceae</taxon>
        <taxon>Hoeflea</taxon>
    </lineage>
</organism>
<reference evidence="1" key="1">
    <citation type="submission" date="2022-11" db="EMBL/GenBank/DDBJ databases">
        <title>Hoeflea poritis sp. nov., isolated from scleractinian coral Porites lutea.</title>
        <authorList>
            <person name="Zhang G."/>
            <person name="Wei Q."/>
            <person name="Cai L."/>
        </authorList>
    </citation>
    <scope>NUCLEOTIDE SEQUENCE</scope>
    <source>
        <strain evidence="1">E7-10</strain>
    </source>
</reference>
<evidence type="ECO:0000313" key="2">
    <source>
        <dbReference type="Proteomes" id="UP001148313"/>
    </source>
</evidence>